<comment type="caution">
    <text evidence="3">The sequence shown here is derived from an EMBL/GenBank/DDBJ whole genome shotgun (WGS) entry which is preliminary data.</text>
</comment>
<feature type="region of interest" description="Disordered" evidence="1">
    <location>
        <begin position="611"/>
        <end position="641"/>
    </location>
</feature>
<feature type="region of interest" description="Disordered" evidence="1">
    <location>
        <begin position="1"/>
        <end position="27"/>
    </location>
</feature>
<name>A0A094Q2P0_9ZZZZ</name>
<accession>A0A094Q2P0</accession>
<dbReference type="AlphaFoldDB" id="A0A094Q2P0"/>
<reference evidence="3" key="1">
    <citation type="submission" date="2014-06" db="EMBL/GenBank/DDBJ databases">
        <title>Key roles for freshwater Actinobacteria revealed by deep metagenomic sequencing.</title>
        <authorList>
            <person name="Ghai R."/>
            <person name="Mizuno C.M."/>
            <person name="Picazo A."/>
            <person name="Camacho A."/>
            <person name="Rodriguez-Valera F."/>
        </authorList>
    </citation>
    <scope>NUCLEOTIDE SEQUENCE</scope>
</reference>
<protein>
    <recommendedName>
        <fullName evidence="2">Helicase XPB/Ssl2 N-terminal domain-containing protein</fullName>
    </recommendedName>
</protein>
<sequence>MSPKTAAQPKASKVKPDKKTSSPVAQDPGTLVDALRQRDDHSMRLMLIQRPDLVHPVPTDMAKLAARAATNSSVTRVLDRLDAWTVGVAEIISVLNEPFTKNDLEKVLNNNEKIGVVLEKLRLLAIIWGTDDGMRFVPVLKEVVAPHPAGFGPCFLDERPDLAAIANFERIAEIIKKGPKGTDEVLNELLWGPPVITLSKLNRDAGITSAKNGHEYLMAHGILVATARDALTLPREIALVLRTPSYLPEELSNNKDIKTKAQRDPIQVDRAAGAAGLQFVQLVEELLDNWGETPPAVLRNGGLAQRDLTIAAKICNEDENIAALLSEIAFSAGLLAAGDDKEQVWLPTPAFDVWRTKSVEERWAILAEAWLTTTRVASLVGKVGEIRINALSPEVDKSLAPEIRSLVLDAMAALEPGFEPDQNAIVEYVTWLRPRKNKEEIETLVKATLGEANTIGIRGLGVLATTGRALGEMRYTMPSPEARTAAARAAVADPKGYAVKPDQMLVSAIAPLLPDAIATFVLQADLTAVIPGPPAAEVASELRHMAYQESRGAAQVYRFTESSLQRAMERGYTAEKILEFLNKYTTTEVPQPLEYLINDLVRKLGDIKPIDEPIDETIPAPNERRSPARVRPRPAPEGAPPDAALLDAAIKALRAGEDPKAKPVTPSAAPNKTPASEIATLCKEVVAQVISGSKPGDVCITITYVDTHGMSSNRIVEPIRFEGGLLTGFDLTESRIRDYAISRIAGAEKGKK</sequence>
<evidence type="ECO:0000259" key="2">
    <source>
        <dbReference type="Pfam" id="PF13625"/>
    </source>
</evidence>
<proteinExistence type="predicted"/>
<dbReference type="InterPro" id="IPR032830">
    <property type="entry name" value="XPB/Ssl2_N"/>
</dbReference>
<dbReference type="Pfam" id="PF13625">
    <property type="entry name" value="Helicase_C_3"/>
    <property type="match status" value="1"/>
</dbReference>
<organism evidence="3">
    <name type="scientific">freshwater metagenome</name>
    <dbReference type="NCBI Taxonomy" id="449393"/>
    <lineage>
        <taxon>unclassified sequences</taxon>
        <taxon>metagenomes</taxon>
        <taxon>ecological metagenomes</taxon>
    </lineage>
</organism>
<gene>
    <name evidence="3" type="ORF">GM51_9935</name>
</gene>
<dbReference type="EMBL" id="JNSL01000057">
    <property type="protein sequence ID" value="KGA17647.1"/>
    <property type="molecule type" value="Genomic_DNA"/>
</dbReference>
<evidence type="ECO:0000256" key="1">
    <source>
        <dbReference type="SAM" id="MobiDB-lite"/>
    </source>
</evidence>
<evidence type="ECO:0000313" key="3">
    <source>
        <dbReference type="EMBL" id="KGA17647.1"/>
    </source>
</evidence>
<feature type="domain" description="Helicase XPB/Ssl2 N-terminal" evidence="2">
    <location>
        <begin position="521"/>
        <end position="609"/>
    </location>
</feature>